<feature type="transmembrane region" description="Helical" evidence="1">
    <location>
        <begin position="47"/>
        <end position="70"/>
    </location>
</feature>
<feature type="transmembrane region" description="Helical" evidence="1">
    <location>
        <begin position="82"/>
        <end position="109"/>
    </location>
</feature>
<dbReference type="KEGG" id="aum:AURMO_00567"/>
<sequence length="112" mass="11993">MNEKLKRSVGAWILAAVFALLFAYDVWEGIGNFIGVMSQSLSLGIGLSAFGWFAVIFGIVAPVVLFFGALWFTRKKSFAPALVIYIVALSLSAVVGVDLALGTNAFLIFSVN</sequence>
<keyword evidence="3" id="KW-1185">Reference proteome</keyword>
<name>A0A2Z3RXD1_9MICO</name>
<dbReference type="RefSeq" id="WP_110233046.1">
    <property type="nucleotide sequence ID" value="NZ_CP023994.1"/>
</dbReference>
<dbReference type="AlphaFoldDB" id="A0A2Z3RXD1"/>
<evidence type="ECO:0000256" key="1">
    <source>
        <dbReference type="SAM" id="Phobius"/>
    </source>
</evidence>
<keyword evidence="1" id="KW-0812">Transmembrane</keyword>
<organism evidence="2 3">
    <name type="scientific">Aurantimicrobium photophilum</name>
    <dbReference type="NCBI Taxonomy" id="1987356"/>
    <lineage>
        <taxon>Bacteria</taxon>
        <taxon>Bacillati</taxon>
        <taxon>Actinomycetota</taxon>
        <taxon>Actinomycetes</taxon>
        <taxon>Micrococcales</taxon>
        <taxon>Microbacteriaceae</taxon>
        <taxon>Aurantimicrobium</taxon>
    </lineage>
</organism>
<accession>A0A2Z3RXD1</accession>
<gene>
    <name evidence="2" type="ORF">AURMO_00567</name>
</gene>
<evidence type="ECO:0000313" key="2">
    <source>
        <dbReference type="EMBL" id="AWR21180.1"/>
    </source>
</evidence>
<protein>
    <submittedName>
        <fullName evidence="2">Uncharacterized protein</fullName>
    </submittedName>
</protein>
<dbReference type="OrthoDB" id="5116782at2"/>
<reference evidence="2 3" key="1">
    <citation type="submission" date="2017-10" db="EMBL/GenBank/DDBJ databases">
        <title>Genome of an Actinobacterium that displays light-enhanced growth.</title>
        <authorList>
            <person name="Maresca J.A."/>
            <person name="Hempel P."/>
            <person name="Shevchenko O."/>
            <person name="Miller K.J."/>
            <person name="Hahn M.W."/>
        </authorList>
    </citation>
    <scope>NUCLEOTIDE SEQUENCE [LARGE SCALE GENOMIC DNA]</scope>
    <source>
        <strain evidence="2 3">MWH-Mo1</strain>
    </source>
</reference>
<dbReference type="EMBL" id="CP023994">
    <property type="protein sequence ID" value="AWR21180.1"/>
    <property type="molecule type" value="Genomic_DNA"/>
</dbReference>
<proteinExistence type="predicted"/>
<keyword evidence="1" id="KW-1133">Transmembrane helix</keyword>
<dbReference type="Proteomes" id="UP000246894">
    <property type="component" value="Chromosome"/>
</dbReference>
<keyword evidence="1" id="KW-0472">Membrane</keyword>
<evidence type="ECO:0000313" key="3">
    <source>
        <dbReference type="Proteomes" id="UP000246894"/>
    </source>
</evidence>